<keyword evidence="1" id="KW-0812">Transmembrane</keyword>
<feature type="transmembrane region" description="Helical" evidence="1">
    <location>
        <begin position="70"/>
        <end position="88"/>
    </location>
</feature>
<dbReference type="RefSeq" id="WP_191320791.1">
    <property type="nucleotide sequence ID" value="NZ_BNCG01000025.1"/>
</dbReference>
<keyword evidence="3" id="KW-1185">Reference proteome</keyword>
<gene>
    <name evidence="2" type="ORF">ACFONL_11460</name>
</gene>
<proteinExistence type="predicted"/>
<dbReference type="Proteomes" id="UP001595704">
    <property type="component" value="Unassembled WGS sequence"/>
</dbReference>
<name>A0ABV7UGY9_9HYPH</name>
<evidence type="ECO:0000313" key="3">
    <source>
        <dbReference type="Proteomes" id="UP001595704"/>
    </source>
</evidence>
<reference evidence="3" key="1">
    <citation type="journal article" date="2019" name="Int. J. Syst. Evol. Microbiol.">
        <title>The Global Catalogue of Microorganisms (GCM) 10K type strain sequencing project: providing services to taxonomists for standard genome sequencing and annotation.</title>
        <authorList>
            <consortium name="The Broad Institute Genomics Platform"/>
            <consortium name="The Broad Institute Genome Sequencing Center for Infectious Disease"/>
            <person name="Wu L."/>
            <person name="Ma J."/>
        </authorList>
    </citation>
    <scope>NUCLEOTIDE SEQUENCE [LARGE SCALE GENOMIC DNA]</scope>
    <source>
        <strain evidence="3">KCTC 42282</strain>
    </source>
</reference>
<protein>
    <submittedName>
        <fullName evidence="2">Uncharacterized protein</fullName>
    </submittedName>
</protein>
<keyword evidence="1" id="KW-1133">Transmembrane helix</keyword>
<accession>A0ABV7UGY9</accession>
<organism evidence="2 3">
    <name type="scientific">Camelimonas fluminis</name>
    <dbReference type="NCBI Taxonomy" id="1576911"/>
    <lineage>
        <taxon>Bacteria</taxon>
        <taxon>Pseudomonadati</taxon>
        <taxon>Pseudomonadota</taxon>
        <taxon>Alphaproteobacteria</taxon>
        <taxon>Hyphomicrobiales</taxon>
        <taxon>Chelatococcaceae</taxon>
        <taxon>Camelimonas</taxon>
    </lineage>
</organism>
<evidence type="ECO:0000256" key="1">
    <source>
        <dbReference type="SAM" id="Phobius"/>
    </source>
</evidence>
<comment type="caution">
    <text evidence="2">The sequence shown here is derived from an EMBL/GenBank/DDBJ whole genome shotgun (WGS) entry which is preliminary data.</text>
</comment>
<sequence length="152" mass="17027">MATILRAIGSGYNGSRKMIHHTFTRHVVIADIQDTTRPNIPDRLTGVSYKQSTGVEIRRKQFIPDIRQKTIWMVAVVIFINFITPAGAKYNVEITRPDTLREVGKIFPIYAGVVQRHGTHIVINAFGNRGLGNSFVHNPKINRPLIAEAIIA</sequence>
<evidence type="ECO:0000313" key="2">
    <source>
        <dbReference type="EMBL" id="MFC3637981.1"/>
    </source>
</evidence>
<keyword evidence="1" id="KW-0472">Membrane</keyword>
<dbReference type="EMBL" id="JBHRYC010000055">
    <property type="protein sequence ID" value="MFC3637981.1"/>
    <property type="molecule type" value="Genomic_DNA"/>
</dbReference>